<dbReference type="InParanoid" id="I7MM21"/>
<evidence type="ECO:0000313" key="3">
    <source>
        <dbReference type="Proteomes" id="UP000009168"/>
    </source>
</evidence>
<dbReference type="HOGENOM" id="CLU_603411_0_0_1"/>
<organism evidence="2 3">
    <name type="scientific">Tetrahymena thermophila (strain SB210)</name>
    <dbReference type="NCBI Taxonomy" id="312017"/>
    <lineage>
        <taxon>Eukaryota</taxon>
        <taxon>Sar</taxon>
        <taxon>Alveolata</taxon>
        <taxon>Ciliophora</taxon>
        <taxon>Intramacronucleata</taxon>
        <taxon>Oligohymenophorea</taxon>
        <taxon>Hymenostomatida</taxon>
        <taxon>Tetrahymenina</taxon>
        <taxon>Tetrahymenidae</taxon>
        <taxon>Tetrahymena</taxon>
    </lineage>
</organism>
<feature type="compositionally biased region" description="Polar residues" evidence="1">
    <location>
        <begin position="1"/>
        <end position="15"/>
    </location>
</feature>
<accession>I7MM21</accession>
<reference evidence="3" key="1">
    <citation type="journal article" date="2006" name="PLoS Biol.">
        <title>Macronuclear genome sequence of the ciliate Tetrahymena thermophila, a model eukaryote.</title>
        <authorList>
            <person name="Eisen J.A."/>
            <person name="Coyne R.S."/>
            <person name="Wu M."/>
            <person name="Wu D."/>
            <person name="Thiagarajan M."/>
            <person name="Wortman J.R."/>
            <person name="Badger J.H."/>
            <person name="Ren Q."/>
            <person name="Amedeo P."/>
            <person name="Jones K.M."/>
            <person name="Tallon L.J."/>
            <person name="Delcher A.L."/>
            <person name="Salzberg S.L."/>
            <person name="Silva J.C."/>
            <person name="Haas B.J."/>
            <person name="Majoros W.H."/>
            <person name="Farzad M."/>
            <person name="Carlton J.M."/>
            <person name="Smith R.K. Jr."/>
            <person name="Garg J."/>
            <person name="Pearlman R.E."/>
            <person name="Karrer K.M."/>
            <person name="Sun L."/>
            <person name="Manning G."/>
            <person name="Elde N.C."/>
            <person name="Turkewitz A.P."/>
            <person name="Asai D.J."/>
            <person name="Wilkes D.E."/>
            <person name="Wang Y."/>
            <person name="Cai H."/>
            <person name="Collins K."/>
            <person name="Stewart B.A."/>
            <person name="Lee S.R."/>
            <person name="Wilamowska K."/>
            <person name="Weinberg Z."/>
            <person name="Ruzzo W.L."/>
            <person name="Wloga D."/>
            <person name="Gaertig J."/>
            <person name="Frankel J."/>
            <person name="Tsao C.-C."/>
            <person name="Gorovsky M.A."/>
            <person name="Keeling P.J."/>
            <person name="Waller R.F."/>
            <person name="Patron N.J."/>
            <person name="Cherry J.M."/>
            <person name="Stover N.A."/>
            <person name="Krieger C.J."/>
            <person name="del Toro C."/>
            <person name="Ryder H.F."/>
            <person name="Williamson S.C."/>
            <person name="Barbeau R.A."/>
            <person name="Hamilton E.P."/>
            <person name="Orias E."/>
        </authorList>
    </citation>
    <scope>NUCLEOTIDE SEQUENCE [LARGE SCALE GENOMIC DNA]</scope>
    <source>
        <strain evidence="3">SB210</strain>
    </source>
</reference>
<evidence type="ECO:0000313" key="2">
    <source>
        <dbReference type="EMBL" id="EAS03815.1"/>
    </source>
</evidence>
<dbReference type="EMBL" id="GG662471">
    <property type="protein sequence ID" value="EAS03815.1"/>
    <property type="molecule type" value="Genomic_DNA"/>
</dbReference>
<name>I7MM21_TETTS</name>
<protein>
    <submittedName>
        <fullName evidence="2">Uncharacterized protein</fullName>
    </submittedName>
</protein>
<keyword evidence="3" id="KW-1185">Reference proteome</keyword>
<dbReference type="RefSeq" id="XP_001024060.1">
    <property type="nucleotide sequence ID" value="XM_001024060.2"/>
</dbReference>
<gene>
    <name evidence="2" type="ORF">TTHERM_00657600</name>
</gene>
<dbReference type="AlphaFoldDB" id="I7MM21"/>
<sequence length="454" mass="54111">MEVENLNNNQDTLNIQENQSNNEKKSKNNQLSLKEKQLQIASLTIQPSFQNTFYLHGDIVLCLRQLSCLNICRKFHHNNIYRHINNIRIWKPQSFSIQEESLKQTFIEASFEKPKSSLQDYKGLAESLILHGSNQSEYLFGQNLIDWYNQGQKLIQFVKQYYSFLTQKKLLEQYLEQEGMYKNELLQLIYQTIEQQICKVEFFQYNIIEFNQETCQYETTRIGISKGLSCLLGADEQGSQQIIIRNGAFEYLDNATNLNIQRQKMMWFSNQKQVSQQVTSNNNELECYIENQAVLHTLDEYQLTCRVLFQRLPIKHDLLNKYPYIFKMQQSLFNNLGYLPYPDLVSLEIKIIEVEPSAISSLLQQRSQQMNPEGDSDIEYLKDQLEYSVRSMDFIEKFYDSKLLAKKKRFRRKKGQINDWEYLKYKYEEYKQQQQQQKYNKAFISNKIDDNQQL</sequence>
<evidence type="ECO:0000256" key="1">
    <source>
        <dbReference type="SAM" id="MobiDB-lite"/>
    </source>
</evidence>
<feature type="region of interest" description="Disordered" evidence="1">
    <location>
        <begin position="1"/>
        <end position="29"/>
    </location>
</feature>
<dbReference type="Proteomes" id="UP000009168">
    <property type="component" value="Unassembled WGS sequence"/>
</dbReference>
<dbReference type="GeneID" id="7842270"/>
<proteinExistence type="predicted"/>
<dbReference type="KEGG" id="tet:TTHERM_00657600"/>